<evidence type="ECO:0000313" key="3">
    <source>
        <dbReference type="Proteomes" id="UP000309038"/>
    </source>
</evidence>
<evidence type="ECO:0000256" key="1">
    <source>
        <dbReference type="SAM" id="MobiDB-lite"/>
    </source>
</evidence>
<dbReference type="AlphaFoldDB" id="A0A4S4K4V1"/>
<dbReference type="EMBL" id="SGPJ01000984">
    <property type="protein sequence ID" value="THG92715.1"/>
    <property type="molecule type" value="Genomic_DNA"/>
</dbReference>
<evidence type="ECO:0000313" key="2">
    <source>
        <dbReference type="EMBL" id="THG92715.1"/>
    </source>
</evidence>
<sequence length="136" mass="14167">MGAGSFSSGEGGWDAASNARTRAATAPVCEDLHAADGACAVSNDAFFEEVTEGADDFGSDSTVGQDAACANLEVLRGGSCALSCFRSSALQREEVVDLTDSERRCVEDEVWDMTNVGEHGGGVETDDVVEFRDSDS</sequence>
<dbReference type="Proteomes" id="UP000309038">
    <property type="component" value="Unassembled WGS sequence"/>
</dbReference>
<proteinExistence type="predicted"/>
<organism evidence="2 3">
    <name type="scientific">Hermanssonia centrifuga</name>
    <dbReference type="NCBI Taxonomy" id="98765"/>
    <lineage>
        <taxon>Eukaryota</taxon>
        <taxon>Fungi</taxon>
        <taxon>Dikarya</taxon>
        <taxon>Basidiomycota</taxon>
        <taxon>Agaricomycotina</taxon>
        <taxon>Agaricomycetes</taxon>
        <taxon>Polyporales</taxon>
        <taxon>Meruliaceae</taxon>
        <taxon>Hermanssonia</taxon>
    </lineage>
</organism>
<comment type="caution">
    <text evidence="2">The sequence shown here is derived from an EMBL/GenBank/DDBJ whole genome shotgun (WGS) entry which is preliminary data.</text>
</comment>
<feature type="region of interest" description="Disordered" evidence="1">
    <location>
        <begin position="116"/>
        <end position="136"/>
    </location>
</feature>
<keyword evidence="3" id="KW-1185">Reference proteome</keyword>
<accession>A0A4S4K4V1</accession>
<name>A0A4S4K4V1_9APHY</name>
<reference evidence="2 3" key="1">
    <citation type="submission" date="2019-02" db="EMBL/GenBank/DDBJ databases">
        <title>Genome sequencing of the rare red list fungi Phlebia centrifuga.</title>
        <authorList>
            <person name="Buettner E."/>
            <person name="Kellner H."/>
        </authorList>
    </citation>
    <scope>NUCLEOTIDE SEQUENCE [LARGE SCALE GENOMIC DNA]</scope>
    <source>
        <strain evidence="2 3">DSM 108282</strain>
    </source>
</reference>
<gene>
    <name evidence="2" type="ORF">EW026_g8283</name>
</gene>
<protein>
    <submittedName>
        <fullName evidence="2">Uncharacterized protein</fullName>
    </submittedName>
</protein>